<name>A0ACC1D582_9NEOP</name>
<protein>
    <submittedName>
        <fullName evidence="1">Uncharacterized protein</fullName>
    </submittedName>
</protein>
<comment type="caution">
    <text evidence="1">The sequence shown here is derived from an EMBL/GenBank/DDBJ whole genome shotgun (WGS) entry which is preliminary data.</text>
</comment>
<keyword evidence="2" id="KW-1185">Reference proteome</keyword>
<dbReference type="EMBL" id="CM034395">
    <property type="protein sequence ID" value="KAJ0179021.1"/>
    <property type="molecule type" value="Genomic_DNA"/>
</dbReference>
<dbReference type="Proteomes" id="UP000824533">
    <property type="component" value="Linkage Group LG09"/>
</dbReference>
<organism evidence="1 2">
    <name type="scientific">Dendrolimus kikuchii</name>
    <dbReference type="NCBI Taxonomy" id="765133"/>
    <lineage>
        <taxon>Eukaryota</taxon>
        <taxon>Metazoa</taxon>
        <taxon>Ecdysozoa</taxon>
        <taxon>Arthropoda</taxon>
        <taxon>Hexapoda</taxon>
        <taxon>Insecta</taxon>
        <taxon>Pterygota</taxon>
        <taxon>Neoptera</taxon>
        <taxon>Endopterygota</taxon>
        <taxon>Lepidoptera</taxon>
        <taxon>Glossata</taxon>
        <taxon>Ditrysia</taxon>
        <taxon>Bombycoidea</taxon>
        <taxon>Lasiocampidae</taxon>
        <taxon>Dendrolimus</taxon>
    </lineage>
</organism>
<evidence type="ECO:0000313" key="2">
    <source>
        <dbReference type="Proteomes" id="UP000824533"/>
    </source>
</evidence>
<accession>A0ACC1D582</accession>
<evidence type="ECO:0000313" key="1">
    <source>
        <dbReference type="EMBL" id="KAJ0179021.1"/>
    </source>
</evidence>
<reference evidence="1 2" key="1">
    <citation type="journal article" date="2021" name="Front. Genet.">
        <title>Chromosome-Level Genome Assembly Reveals Significant Gene Expansion in the Toll and IMD Signaling Pathways of Dendrolimus kikuchii.</title>
        <authorList>
            <person name="Zhou J."/>
            <person name="Wu P."/>
            <person name="Xiong Z."/>
            <person name="Liu N."/>
            <person name="Zhao N."/>
            <person name="Ji M."/>
            <person name="Qiu Y."/>
            <person name="Yang B."/>
        </authorList>
    </citation>
    <scope>NUCLEOTIDE SEQUENCE [LARGE SCALE GENOMIC DNA]</scope>
    <source>
        <strain evidence="1">Ann1</strain>
    </source>
</reference>
<gene>
    <name evidence="1" type="ORF">K1T71_005796</name>
</gene>
<sequence length="680" mass="75358">MILSKQHQVGKMRLLILIIAALAVCDADPQYTKSVKSGYNSKNFQHNENMVSLFGNHSHTNTQYGGNTNQLNQSRSTGICFIEVPTVSLVKDRSNVPKGNGSRSDLSSIRSCCPGYIRNIHNYMICDPVCSEECVNGLCVAPETCSCFPEHVKNEAGFCVATCPIGCQNGRCDGGECMCNKGYKLHNDGKYCVPICDQICWRNGNCTAPNTCVCNPGYNPAPEGACIPHCTACSNGQCIGPNECRCLSGYYKDEKGDCKARCERGCTINGICSAPNICTYPGGVRVPSGQDPMTTTPANYPQPNLQRPNSYPYPTNTQSNYHGHHYQPQQPVFGNNSLPSNGSQPVQNPNPVYYVPSRPNGIPFNPDSQLGSPANSTQSINSPNQPGYPNNYQPGYPYQQNYPNQPNYNQNWNQPQNPNFSLAPFPSPSSNNTNRTTPNQSQPIYQYPQSNPPPGFFFNPYGGYYQPIFSGYLSNYTGVPYNPNNPQSQPIYYQYPNQPLYPGQPGYTQNGPYFQPGYNQPFPTNHPGYGALNLTHDLNKNQSSVLNQPNYQPSGYPIQPDNHHHTYSYQPGYPYPQDNPNPQGYFYNPAMPNQPGQSNQQSNLNQLDYYQKPTNYNQLNNQVEFLEQPKYMNMTTFTKQDSPDTPVVPSCSVPCVNAECVSGNRCVCGNGYVALTDETR</sequence>
<proteinExistence type="predicted"/>